<name>A0A7K5KV79_VIRAL</name>
<evidence type="ECO:0000313" key="4">
    <source>
        <dbReference type="Proteomes" id="UP000589495"/>
    </source>
</evidence>
<dbReference type="InterPro" id="IPR033561">
    <property type="entry name" value="FBF1"/>
</dbReference>
<sequence length="154" mass="17294">QRSAREQQDGERALREARSVRAEHRDRLQSLQEQLEQLRQQEQRLHQERLSLARQREQLQQLRDELSPGTQGTPLGTVPAKGLGSALATPLAPGTQGILPGLLPALGMFLGDSSEPLASAALYGHLLLLKHRAQMDHDFLENERIFLESLKKRP</sequence>
<feature type="non-terminal residue" evidence="3">
    <location>
        <position position="154"/>
    </location>
</feature>
<dbReference type="GO" id="GO:0090162">
    <property type="term" value="P:establishment of epithelial cell polarity"/>
    <property type="evidence" value="ECO:0007669"/>
    <property type="project" value="InterPro"/>
</dbReference>
<protein>
    <submittedName>
        <fullName evidence="3">FBF1 factor</fullName>
    </submittedName>
</protein>
<dbReference type="GO" id="GO:0060271">
    <property type="term" value="P:cilium assembly"/>
    <property type="evidence" value="ECO:0007669"/>
    <property type="project" value="InterPro"/>
</dbReference>
<dbReference type="PANTHER" id="PTHR33689:SF1">
    <property type="entry name" value="FAS-BINDING FACTOR 1"/>
    <property type="match status" value="1"/>
</dbReference>
<accession>A0A7K5KV79</accession>
<dbReference type="EMBL" id="VZRF01003068">
    <property type="protein sequence ID" value="NWT10126.1"/>
    <property type="molecule type" value="Genomic_DNA"/>
</dbReference>
<keyword evidence="4" id="KW-1185">Reference proteome</keyword>
<dbReference type="AlphaFoldDB" id="A0A7K5KV79"/>
<proteinExistence type="predicted"/>
<dbReference type="GO" id="GO:0005814">
    <property type="term" value="C:centriole"/>
    <property type="evidence" value="ECO:0007669"/>
    <property type="project" value="TreeGrafter"/>
</dbReference>
<dbReference type="Pfam" id="PF21007">
    <property type="entry name" value="FBF1"/>
    <property type="match status" value="1"/>
</dbReference>
<feature type="domain" description="Fas-binding factor 1 C-terminal" evidence="2">
    <location>
        <begin position="3"/>
        <end position="152"/>
    </location>
</feature>
<evidence type="ECO:0000313" key="3">
    <source>
        <dbReference type="EMBL" id="NWT10126.1"/>
    </source>
</evidence>
<organism evidence="3 4">
    <name type="scientific">Vireo altiloquus</name>
    <name type="common">Black-whiskered vireo</name>
    <name type="synonym">Muscicapa altiloqua</name>
    <dbReference type="NCBI Taxonomy" id="34956"/>
    <lineage>
        <taxon>Eukaryota</taxon>
        <taxon>Metazoa</taxon>
        <taxon>Chordata</taxon>
        <taxon>Craniata</taxon>
        <taxon>Vertebrata</taxon>
        <taxon>Euteleostomi</taxon>
        <taxon>Archelosauria</taxon>
        <taxon>Archosauria</taxon>
        <taxon>Dinosauria</taxon>
        <taxon>Saurischia</taxon>
        <taxon>Theropoda</taxon>
        <taxon>Coelurosauria</taxon>
        <taxon>Aves</taxon>
        <taxon>Neognathae</taxon>
        <taxon>Neoaves</taxon>
        <taxon>Telluraves</taxon>
        <taxon>Australaves</taxon>
        <taxon>Passeriformes</taxon>
        <taxon>Corvoidea</taxon>
        <taxon>Vireonidae</taxon>
        <taxon>Vireoninae</taxon>
        <taxon>Vireo</taxon>
    </lineage>
</organism>
<evidence type="ECO:0000256" key="1">
    <source>
        <dbReference type="SAM" id="MobiDB-lite"/>
    </source>
</evidence>
<comment type="caution">
    <text evidence="3">The sequence shown here is derived from an EMBL/GenBank/DDBJ whole genome shotgun (WGS) entry which is preliminary data.</text>
</comment>
<gene>
    <name evidence="3" type="primary">Fbf1_1</name>
    <name evidence="3" type="ORF">VIRALT_R16180</name>
</gene>
<dbReference type="InterPro" id="IPR049390">
    <property type="entry name" value="FBF1_C"/>
</dbReference>
<dbReference type="Proteomes" id="UP000589495">
    <property type="component" value="Unassembled WGS sequence"/>
</dbReference>
<feature type="region of interest" description="Disordered" evidence="1">
    <location>
        <begin position="59"/>
        <end position="78"/>
    </location>
</feature>
<feature type="region of interest" description="Disordered" evidence="1">
    <location>
        <begin position="1"/>
        <end position="25"/>
    </location>
</feature>
<dbReference type="GO" id="GO:0036064">
    <property type="term" value="C:ciliary basal body"/>
    <property type="evidence" value="ECO:0007669"/>
    <property type="project" value="TreeGrafter"/>
</dbReference>
<evidence type="ECO:0000259" key="2">
    <source>
        <dbReference type="Pfam" id="PF21007"/>
    </source>
</evidence>
<dbReference type="GO" id="GO:0097539">
    <property type="term" value="C:ciliary transition fiber"/>
    <property type="evidence" value="ECO:0007669"/>
    <property type="project" value="InterPro"/>
</dbReference>
<reference evidence="3 4" key="1">
    <citation type="submission" date="2019-09" db="EMBL/GenBank/DDBJ databases">
        <title>Bird 10,000 Genomes (B10K) Project - Family phase.</title>
        <authorList>
            <person name="Zhang G."/>
        </authorList>
    </citation>
    <scope>NUCLEOTIDE SEQUENCE [LARGE SCALE GENOMIC DNA]</scope>
    <source>
        <strain evidence="3">B10K-DU-001-22</strain>
        <tissue evidence="3">Muscle</tissue>
    </source>
</reference>
<feature type="non-terminal residue" evidence="3">
    <location>
        <position position="1"/>
    </location>
</feature>
<dbReference type="PANTHER" id="PTHR33689">
    <property type="entry name" value="FAS-BINDING FACTOR 1"/>
    <property type="match status" value="1"/>
</dbReference>